<keyword evidence="4 7" id="KW-1133">Transmembrane helix</keyword>
<dbReference type="InterPro" id="IPR036259">
    <property type="entry name" value="MFS_trans_sf"/>
</dbReference>
<reference evidence="10" key="1">
    <citation type="submission" date="2016-10" db="EMBL/GenBank/DDBJ databases">
        <authorList>
            <person name="Varghese N."/>
            <person name="Submissions S."/>
        </authorList>
    </citation>
    <scope>NUCLEOTIDE SEQUENCE [LARGE SCALE GENOMIC DNA]</scope>
    <source>
        <strain evidence="10">BL47</strain>
    </source>
</reference>
<protein>
    <submittedName>
        <fullName evidence="9">Major Facilitator Superfamily protein</fullName>
    </submittedName>
</protein>
<dbReference type="GO" id="GO:0022857">
    <property type="term" value="F:transmembrane transporter activity"/>
    <property type="evidence" value="ECO:0007669"/>
    <property type="project" value="InterPro"/>
</dbReference>
<dbReference type="Gene3D" id="1.20.1720.10">
    <property type="entry name" value="Multidrug resistance protein D"/>
    <property type="match status" value="1"/>
</dbReference>
<dbReference type="AlphaFoldDB" id="A0A1H0CDS9"/>
<dbReference type="RefSeq" id="WP_091717254.1">
    <property type="nucleotide sequence ID" value="NZ_FNHS01000009.1"/>
</dbReference>
<evidence type="ECO:0000313" key="9">
    <source>
        <dbReference type="EMBL" id="SDN56054.1"/>
    </source>
</evidence>
<dbReference type="InterPro" id="IPR020846">
    <property type="entry name" value="MFS_dom"/>
</dbReference>
<dbReference type="SUPFAM" id="SSF103473">
    <property type="entry name" value="MFS general substrate transporter"/>
    <property type="match status" value="1"/>
</dbReference>
<dbReference type="EMBL" id="FNHS01000009">
    <property type="protein sequence ID" value="SDN56054.1"/>
    <property type="molecule type" value="Genomic_DNA"/>
</dbReference>
<evidence type="ECO:0000313" key="10">
    <source>
        <dbReference type="Proteomes" id="UP000198704"/>
    </source>
</evidence>
<evidence type="ECO:0000256" key="6">
    <source>
        <dbReference type="SAM" id="MobiDB-lite"/>
    </source>
</evidence>
<evidence type="ECO:0000256" key="3">
    <source>
        <dbReference type="ARBA" id="ARBA00022692"/>
    </source>
</evidence>
<dbReference type="PANTHER" id="PTHR42718">
    <property type="entry name" value="MAJOR FACILITATOR SUPERFAMILY MULTIDRUG TRANSPORTER MFSC"/>
    <property type="match status" value="1"/>
</dbReference>
<proteinExistence type="predicted"/>
<feature type="transmembrane region" description="Helical" evidence="7">
    <location>
        <begin position="96"/>
        <end position="119"/>
    </location>
</feature>
<evidence type="ECO:0000256" key="2">
    <source>
        <dbReference type="ARBA" id="ARBA00022448"/>
    </source>
</evidence>
<feature type="transmembrane region" description="Helical" evidence="7">
    <location>
        <begin position="152"/>
        <end position="175"/>
    </location>
</feature>
<feature type="region of interest" description="Disordered" evidence="6">
    <location>
        <begin position="310"/>
        <end position="332"/>
    </location>
</feature>
<feature type="domain" description="Major facilitator superfamily (MFS) profile" evidence="8">
    <location>
        <begin position="26"/>
        <end position="332"/>
    </location>
</feature>
<dbReference type="Pfam" id="PF07690">
    <property type="entry name" value="MFS_1"/>
    <property type="match status" value="1"/>
</dbReference>
<evidence type="ECO:0000256" key="7">
    <source>
        <dbReference type="SAM" id="Phobius"/>
    </source>
</evidence>
<keyword evidence="2" id="KW-0813">Transport</keyword>
<feature type="transmembrane region" description="Helical" evidence="7">
    <location>
        <begin position="125"/>
        <end position="145"/>
    </location>
</feature>
<evidence type="ECO:0000259" key="8">
    <source>
        <dbReference type="PROSITE" id="PS50850"/>
    </source>
</evidence>
<dbReference type="PROSITE" id="PS50850">
    <property type="entry name" value="MFS"/>
    <property type="match status" value="1"/>
</dbReference>
<keyword evidence="3 7" id="KW-0812">Transmembrane</keyword>
<dbReference type="STRING" id="582672.SAMN05216360_109120"/>
<evidence type="ECO:0000256" key="4">
    <source>
        <dbReference type="ARBA" id="ARBA00022989"/>
    </source>
</evidence>
<keyword evidence="5 7" id="KW-0472">Membrane</keyword>
<sequence length="332" mass="34637">MLLAAHFEAMQYTVEHDAWSGRARLTAVTLGFAAALTNFDVTSVVVVLPSIGTTLGIHAAQWAWIIDAYSIAFTATLLVAGAVADRFGKRHTLLAGNVGFLVTSLACGLAWNSLLFLIARAAQGATAAFLVTGGFASIATAFPAAESRARAFGVAGMASGVAMALGPSLGGVIGAGLGWRWIFFFNLPLCMLIALMVPRLVAEERDGTDKPLDWLGIALLTIALALLIETILEAHDAPVPLAFGLGTGGRTCCIVRHPAAQAATADARSGGLCKPTHDGRDSPALRRLGRLLGRSRLPPPLSEHCLRLDGRDSRAGNAGGHASHARHASAHW</sequence>
<dbReference type="Proteomes" id="UP000198704">
    <property type="component" value="Unassembled WGS sequence"/>
</dbReference>
<evidence type="ECO:0000256" key="1">
    <source>
        <dbReference type="ARBA" id="ARBA00004141"/>
    </source>
</evidence>
<gene>
    <name evidence="9" type="ORF">SAMN05216360_109120</name>
</gene>
<dbReference type="GO" id="GO:0016020">
    <property type="term" value="C:membrane"/>
    <property type="evidence" value="ECO:0007669"/>
    <property type="project" value="UniProtKB-SubCell"/>
</dbReference>
<keyword evidence="10" id="KW-1185">Reference proteome</keyword>
<dbReference type="PRINTS" id="PR01035">
    <property type="entry name" value="TCRTETA"/>
</dbReference>
<dbReference type="InterPro" id="IPR011701">
    <property type="entry name" value="MFS"/>
</dbReference>
<comment type="subcellular location">
    <subcellularLocation>
        <location evidence="1">Membrane</location>
        <topology evidence="1">Multi-pass membrane protein</topology>
    </subcellularLocation>
</comment>
<organism evidence="9 10">
    <name type="scientific">Methylobacterium phyllostachyos</name>
    <dbReference type="NCBI Taxonomy" id="582672"/>
    <lineage>
        <taxon>Bacteria</taxon>
        <taxon>Pseudomonadati</taxon>
        <taxon>Pseudomonadota</taxon>
        <taxon>Alphaproteobacteria</taxon>
        <taxon>Hyphomicrobiales</taxon>
        <taxon>Methylobacteriaceae</taxon>
        <taxon>Methylobacterium</taxon>
    </lineage>
</organism>
<feature type="transmembrane region" description="Helical" evidence="7">
    <location>
        <begin position="181"/>
        <end position="202"/>
    </location>
</feature>
<evidence type="ECO:0000256" key="5">
    <source>
        <dbReference type="ARBA" id="ARBA00023136"/>
    </source>
</evidence>
<name>A0A1H0CDS9_9HYPH</name>
<feature type="transmembrane region" description="Helical" evidence="7">
    <location>
        <begin position="214"/>
        <end position="232"/>
    </location>
</feature>
<dbReference type="PANTHER" id="PTHR42718:SF9">
    <property type="entry name" value="MAJOR FACILITATOR SUPERFAMILY MULTIDRUG TRANSPORTER MFSC"/>
    <property type="match status" value="1"/>
</dbReference>
<dbReference type="CDD" id="cd17321">
    <property type="entry name" value="MFS_MMR_MDR_like"/>
    <property type="match status" value="1"/>
</dbReference>
<feature type="transmembrane region" description="Helical" evidence="7">
    <location>
        <begin position="25"/>
        <end position="50"/>
    </location>
</feature>
<dbReference type="InterPro" id="IPR001958">
    <property type="entry name" value="Tet-R_TetA/multi-R_MdtG-like"/>
</dbReference>
<feature type="compositionally biased region" description="Basic residues" evidence="6">
    <location>
        <begin position="323"/>
        <end position="332"/>
    </location>
</feature>
<feature type="transmembrane region" description="Helical" evidence="7">
    <location>
        <begin position="62"/>
        <end position="84"/>
    </location>
</feature>
<accession>A0A1H0CDS9</accession>